<name>I0H2N5_ACTM4</name>
<reference evidence="2 3" key="1">
    <citation type="submission" date="2012-02" db="EMBL/GenBank/DDBJ databases">
        <title>Complete genome sequence of Actinoplanes missouriensis 431 (= NBRC 102363).</title>
        <authorList>
            <person name="Ohnishi Y."/>
            <person name="Ishikawa J."/>
            <person name="Sekine M."/>
            <person name="Hosoyama A."/>
            <person name="Harada T."/>
            <person name="Narita H."/>
            <person name="Hata T."/>
            <person name="Konno Y."/>
            <person name="Tutikane K."/>
            <person name="Fujita N."/>
            <person name="Horinouchi S."/>
            <person name="Hayakawa M."/>
        </authorList>
    </citation>
    <scope>NUCLEOTIDE SEQUENCE [LARGE SCALE GENOMIC DNA]</scope>
    <source>
        <strain evidence="3">ATCC 14538 / DSM 43046 / CBS 188.64 / JCM 3121 / NBRC 102363 / NCIMB 12654 / NRRL B-3342 / UNCC 431</strain>
    </source>
</reference>
<dbReference type="RefSeq" id="WP_014442167.1">
    <property type="nucleotide sequence ID" value="NC_017093.1"/>
</dbReference>
<organism evidence="2 3">
    <name type="scientific">Actinoplanes missouriensis (strain ATCC 14538 / DSM 43046 / CBS 188.64 / JCM 3121 / NBRC 102363 / NCIMB 12654 / NRRL B-3342 / UNCC 431)</name>
    <dbReference type="NCBI Taxonomy" id="512565"/>
    <lineage>
        <taxon>Bacteria</taxon>
        <taxon>Bacillati</taxon>
        <taxon>Actinomycetota</taxon>
        <taxon>Actinomycetes</taxon>
        <taxon>Micromonosporales</taxon>
        <taxon>Micromonosporaceae</taxon>
        <taxon>Actinoplanes</taxon>
    </lineage>
</organism>
<protein>
    <submittedName>
        <fullName evidence="2">Uncharacterized protein</fullName>
    </submittedName>
</protein>
<proteinExistence type="predicted"/>
<evidence type="ECO:0000313" key="3">
    <source>
        <dbReference type="Proteomes" id="UP000007882"/>
    </source>
</evidence>
<dbReference type="AlphaFoldDB" id="I0H2N5"/>
<accession>I0H2N5</accession>
<dbReference type="KEGG" id="ams:AMIS_20520"/>
<dbReference type="Proteomes" id="UP000007882">
    <property type="component" value="Chromosome"/>
</dbReference>
<keyword evidence="3" id="KW-1185">Reference proteome</keyword>
<sequence length="115" mass="12002">MNAVTEENTVTVQQSAAGARPASEITGIRSAVTRMEQIAAQHQTLGSGEGFIGSLSRMEVGDDHQQKVRDAQEASGAAGAAWAEAAAQIAAHNLPLHEAYLNNPNAANKHANTNE</sequence>
<dbReference type="STRING" id="512565.AMIS_20520"/>
<dbReference type="HOGENOM" id="CLU_2103772_0_0_11"/>
<evidence type="ECO:0000313" key="2">
    <source>
        <dbReference type="EMBL" id="BAL87272.1"/>
    </source>
</evidence>
<feature type="region of interest" description="Disordered" evidence="1">
    <location>
        <begin position="1"/>
        <end position="21"/>
    </location>
</feature>
<gene>
    <name evidence="2" type="ordered locus">AMIS_20520</name>
</gene>
<evidence type="ECO:0000256" key="1">
    <source>
        <dbReference type="SAM" id="MobiDB-lite"/>
    </source>
</evidence>
<dbReference type="PATRIC" id="fig|512565.3.peg.2054"/>
<feature type="compositionally biased region" description="Polar residues" evidence="1">
    <location>
        <begin position="1"/>
        <end position="16"/>
    </location>
</feature>
<dbReference type="EMBL" id="AP012319">
    <property type="protein sequence ID" value="BAL87272.1"/>
    <property type="molecule type" value="Genomic_DNA"/>
</dbReference>